<proteinExistence type="predicted"/>
<dbReference type="PANTHER" id="PTHR34846:SF5">
    <property type="entry name" value="CARBOXYMUCONOLACTONE DECARBOXYLASE-LIKE DOMAIN-CONTAINING PROTEIN"/>
    <property type="match status" value="1"/>
</dbReference>
<dbReference type="AlphaFoldDB" id="A0A167LVW4"/>
<name>A0A167LVW4_CALVF</name>
<dbReference type="Proteomes" id="UP000076738">
    <property type="component" value="Unassembled WGS sequence"/>
</dbReference>
<feature type="non-terminal residue" evidence="1">
    <location>
        <position position="206"/>
    </location>
</feature>
<evidence type="ECO:0008006" key="3">
    <source>
        <dbReference type="Google" id="ProtNLM"/>
    </source>
</evidence>
<dbReference type="OrthoDB" id="2567457at2759"/>
<dbReference type="SUPFAM" id="SSF69118">
    <property type="entry name" value="AhpD-like"/>
    <property type="match status" value="1"/>
</dbReference>
<sequence>MASWDNREVTNEHLLPYVDSATAPPEVAAALHTLPFERNIFKLIANTSAGFVPLMKLISSLWGPARKLPTTDWQIVILRTAAALDCPYEWDVNAPLARLLDLSEAHFAALRDAGTPLAQHAELFSPVQQLLGKMVDELAHHPRISLPVMQEAKACLSDEEIMEVFFIHGIYGFLARTMNSCRIDFDPPIPGLEDMLAKNFAEVIAK</sequence>
<dbReference type="STRING" id="1330018.A0A167LVW4"/>
<organism evidence="1 2">
    <name type="scientific">Calocera viscosa (strain TUFC12733)</name>
    <dbReference type="NCBI Taxonomy" id="1330018"/>
    <lineage>
        <taxon>Eukaryota</taxon>
        <taxon>Fungi</taxon>
        <taxon>Dikarya</taxon>
        <taxon>Basidiomycota</taxon>
        <taxon>Agaricomycotina</taxon>
        <taxon>Dacrymycetes</taxon>
        <taxon>Dacrymycetales</taxon>
        <taxon>Dacrymycetaceae</taxon>
        <taxon>Calocera</taxon>
    </lineage>
</organism>
<reference evidence="1 2" key="1">
    <citation type="journal article" date="2016" name="Mol. Biol. Evol.">
        <title>Comparative Genomics of Early-Diverging Mushroom-Forming Fungi Provides Insights into the Origins of Lignocellulose Decay Capabilities.</title>
        <authorList>
            <person name="Nagy L.G."/>
            <person name="Riley R."/>
            <person name="Tritt A."/>
            <person name="Adam C."/>
            <person name="Daum C."/>
            <person name="Floudas D."/>
            <person name="Sun H."/>
            <person name="Yadav J.S."/>
            <person name="Pangilinan J."/>
            <person name="Larsson K.H."/>
            <person name="Matsuura K."/>
            <person name="Barry K."/>
            <person name="Labutti K."/>
            <person name="Kuo R."/>
            <person name="Ohm R.A."/>
            <person name="Bhattacharya S.S."/>
            <person name="Shirouzu T."/>
            <person name="Yoshinaga Y."/>
            <person name="Martin F.M."/>
            <person name="Grigoriev I.V."/>
            <person name="Hibbett D.S."/>
        </authorList>
    </citation>
    <scope>NUCLEOTIDE SEQUENCE [LARGE SCALE GENOMIC DNA]</scope>
    <source>
        <strain evidence="1 2">TUFC12733</strain>
    </source>
</reference>
<keyword evidence="2" id="KW-1185">Reference proteome</keyword>
<dbReference type="InterPro" id="IPR029032">
    <property type="entry name" value="AhpD-like"/>
</dbReference>
<protein>
    <recommendedName>
        <fullName evidence="3">Carboxymuconolactone decarboxylase-like domain-containing protein</fullName>
    </recommendedName>
</protein>
<dbReference type="EMBL" id="KV417286">
    <property type="protein sequence ID" value="KZO96080.1"/>
    <property type="molecule type" value="Genomic_DNA"/>
</dbReference>
<gene>
    <name evidence="1" type="ORF">CALVIDRAFT_462651</name>
</gene>
<accession>A0A167LVW4</accession>
<evidence type="ECO:0000313" key="1">
    <source>
        <dbReference type="EMBL" id="KZO96080.1"/>
    </source>
</evidence>
<evidence type="ECO:0000313" key="2">
    <source>
        <dbReference type="Proteomes" id="UP000076738"/>
    </source>
</evidence>
<dbReference type="PANTHER" id="PTHR34846">
    <property type="entry name" value="4-CARBOXYMUCONOLACTONE DECARBOXYLASE FAMILY PROTEIN (AFU_ORTHOLOGUE AFUA_6G11590)"/>
    <property type="match status" value="1"/>
</dbReference>
<dbReference type="Gene3D" id="1.20.1290.10">
    <property type="entry name" value="AhpD-like"/>
    <property type="match status" value="1"/>
</dbReference>